<proteinExistence type="predicted"/>
<evidence type="ECO:0000313" key="4">
    <source>
        <dbReference type="EMBL" id="GEO41430.1"/>
    </source>
</evidence>
<sequence length="147" mass="16764">MIEIRDPTAADEVAWRCLWNGYLSFYETMVPEEVTAETWRRILDPKSGIFARLAVRKNKVVGFAVAMLHPGTWSATPVCYLEDLFVAHNVRGHGAGRALIEDLIAQGREQGWRKVYWQTRADNAAARRLYDSFAAADGFVRYTVELR</sequence>
<keyword evidence="2" id="KW-0012">Acyltransferase</keyword>
<keyword evidence="5" id="KW-1185">Reference proteome</keyword>
<reference evidence="4 5" key="1">
    <citation type="submission" date="2019-07" db="EMBL/GenBank/DDBJ databases">
        <title>Whole genome shotgun sequence of Skermanella aerolata NBRC 106429.</title>
        <authorList>
            <person name="Hosoyama A."/>
            <person name="Uohara A."/>
            <person name="Ohji S."/>
            <person name="Ichikawa N."/>
        </authorList>
    </citation>
    <scope>NUCLEOTIDE SEQUENCE [LARGE SCALE GENOMIC DNA]</scope>
    <source>
        <strain evidence="4 5">NBRC 106429</strain>
    </source>
</reference>
<organism evidence="4 5">
    <name type="scientific">Skermanella aerolata</name>
    <dbReference type="NCBI Taxonomy" id="393310"/>
    <lineage>
        <taxon>Bacteria</taxon>
        <taxon>Pseudomonadati</taxon>
        <taxon>Pseudomonadota</taxon>
        <taxon>Alphaproteobacteria</taxon>
        <taxon>Rhodospirillales</taxon>
        <taxon>Azospirillaceae</taxon>
        <taxon>Skermanella</taxon>
    </lineage>
</organism>
<dbReference type="EMBL" id="BJYZ01000028">
    <property type="protein sequence ID" value="GEO41430.1"/>
    <property type="molecule type" value="Genomic_DNA"/>
</dbReference>
<dbReference type="Pfam" id="PF00583">
    <property type="entry name" value="Acetyltransf_1"/>
    <property type="match status" value="1"/>
</dbReference>
<feature type="domain" description="N-acetyltransferase" evidence="3">
    <location>
        <begin position="2"/>
        <end position="147"/>
    </location>
</feature>
<evidence type="ECO:0000313" key="5">
    <source>
        <dbReference type="Proteomes" id="UP000321523"/>
    </source>
</evidence>
<dbReference type="SUPFAM" id="SSF55729">
    <property type="entry name" value="Acyl-CoA N-acyltransferases (Nat)"/>
    <property type="match status" value="1"/>
</dbReference>
<gene>
    <name evidence="4" type="ORF">SAE02_55780</name>
</gene>
<dbReference type="CDD" id="cd04301">
    <property type="entry name" value="NAT_SF"/>
    <property type="match status" value="1"/>
</dbReference>
<dbReference type="AlphaFoldDB" id="A0A512DZ07"/>
<dbReference type="InterPro" id="IPR016181">
    <property type="entry name" value="Acyl_CoA_acyltransferase"/>
</dbReference>
<evidence type="ECO:0000256" key="1">
    <source>
        <dbReference type="ARBA" id="ARBA00022679"/>
    </source>
</evidence>
<dbReference type="PROSITE" id="PS51186">
    <property type="entry name" value="GNAT"/>
    <property type="match status" value="1"/>
</dbReference>
<name>A0A512DZ07_9PROT</name>
<dbReference type="InterPro" id="IPR000182">
    <property type="entry name" value="GNAT_dom"/>
</dbReference>
<keyword evidence="1 4" id="KW-0808">Transferase</keyword>
<dbReference type="InterPro" id="IPR050832">
    <property type="entry name" value="Bact_Acetyltransf"/>
</dbReference>
<protein>
    <submittedName>
        <fullName evidence="4">N-acetyltransferase</fullName>
    </submittedName>
</protein>
<dbReference type="PANTHER" id="PTHR43877">
    <property type="entry name" value="AMINOALKYLPHOSPHONATE N-ACETYLTRANSFERASE-RELATED-RELATED"/>
    <property type="match status" value="1"/>
</dbReference>
<accession>A0A512DZ07</accession>
<dbReference type="GO" id="GO:0016747">
    <property type="term" value="F:acyltransferase activity, transferring groups other than amino-acyl groups"/>
    <property type="evidence" value="ECO:0007669"/>
    <property type="project" value="InterPro"/>
</dbReference>
<dbReference type="OrthoDB" id="9805924at2"/>
<dbReference type="Proteomes" id="UP000321523">
    <property type="component" value="Unassembled WGS sequence"/>
</dbReference>
<evidence type="ECO:0000259" key="3">
    <source>
        <dbReference type="PROSITE" id="PS51186"/>
    </source>
</evidence>
<dbReference type="RefSeq" id="WP_147040917.1">
    <property type="nucleotide sequence ID" value="NZ_BJYZ01000028.1"/>
</dbReference>
<comment type="caution">
    <text evidence="4">The sequence shown here is derived from an EMBL/GenBank/DDBJ whole genome shotgun (WGS) entry which is preliminary data.</text>
</comment>
<evidence type="ECO:0000256" key="2">
    <source>
        <dbReference type="ARBA" id="ARBA00023315"/>
    </source>
</evidence>
<dbReference type="Gene3D" id="3.40.630.30">
    <property type="match status" value="1"/>
</dbReference>